<reference evidence="3" key="1">
    <citation type="journal article" date="2019" name="Int. J. Syst. Evol. Microbiol.">
        <title>The Global Catalogue of Microorganisms (GCM) 10K type strain sequencing project: providing services to taxonomists for standard genome sequencing and annotation.</title>
        <authorList>
            <consortium name="The Broad Institute Genomics Platform"/>
            <consortium name="The Broad Institute Genome Sequencing Center for Infectious Disease"/>
            <person name="Wu L."/>
            <person name="Ma J."/>
        </authorList>
    </citation>
    <scope>NUCLEOTIDE SEQUENCE [LARGE SCALE GENOMIC DNA]</scope>
    <source>
        <strain evidence="3">DFY28</strain>
    </source>
</reference>
<gene>
    <name evidence="2" type="ORF">ACFSC0_13385</name>
</gene>
<accession>A0ABW4N2J3</accession>
<evidence type="ECO:0000313" key="2">
    <source>
        <dbReference type="EMBL" id="MFD1784394.1"/>
    </source>
</evidence>
<evidence type="ECO:0000313" key="3">
    <source>
        <dbReference type="Proteomes" id="UP001597237"/>
    </source>
</evidence>
<organism evidence="2 3">
    <name type="scientific">Phenylobacterium terrae</name>
    <dbReference type="NCBI Taxonomy" id="2665495"/>
    <lineage>
        <taxon>Bacteria</taxon>
        <taxon>Pseudomonadati</taxon>
        <taxon>Pseudomonadota</taxon>
        <taxon>Alphaproteobacteria</taxon>
        <taxon>Caulobacterales</taxon>
        <taxon>Caulobacteraceae</taxon>
        <taxon>Phenylobacterium</taxon>
    </lineage>
</organism>
<sequence>MSPQPSTTSPTPGGREPEGTKPGPASAPNEPGSDADARRRRIENDPGLSPVGPLGGGAISETASEED</sequence>
<proteinExistence type="predicted"/>
<name>A0ABW4N2J3_9CAUL</name>
<dbReference type="Proteomes" id="UP001597237">
    <property type="component" value="Unassembled WGS sequence"/>
</dbReference>
<feature type="compositionally biased region" description="Low complexity" evidence="1">
    <location>
        <begin position="1"/>
        <end position="24"/>
    </location>
</feature>
<comment type="caution">
    <text evidence="2">The sequence shown here is derived from an EMBL/GenBank/DDBJ whole genome shotgun (WGS) entry which is preliminary data.</text>
</comment>
<evidence type="ECO:0000256" key="1">
    <source>
        <dbReference type="SAM" id="MobiDB-lite"/>
    </source>
</evidence>
<keyword evidence="3" id="KW-1185">Reference proteome</keyword>
<feature type="region of interest" description="Disordered" evidence="1">
    <location>
        <begin position="1"/>
        <end position="67"/>
    </location>
</feature>
<dbReference type="RefSeq" id="WP_377283658.1">
    <property type="nucleotide sequence ID" value="NZ_JBHRSI010000009.1"/>
</dbReference>
<protein>
    <submittedName>
        <fullName evidence="2">Uncharacterized protein</fullName>
    </submittedName>
</protein>
<dbReference type="EMBL" id="JBHUEY010000001">
    <property type="protein sequence ID" value="MFD1784394.1"/>
    <property type="molecule type" value="Genomic_DNA"/>
</dbReference>